<feature type="compositionally biased region" description="Polar residues" evidence="2">
    <location>
        <begin position="40"/>
        <end position="53"/>
    </location>
</feature>
<sequence>MSFGTPATAHIMSASRQPRFRIEIINVSDMDSPSPDESRSNSPLPTTANQGDFRSLSTLVETLDSLIHTANTKAMEIRRRTSILVQELPNIPTDADLDSAELENEVEAFLTLRQQIKQKMETLNNAMDSCVAGAMDEYRLERRRILEVQERLKRAQEMDRQRRGGRRTVIVGEQRQRNLRMLCDYIASLALSDGNNTESPS</sequence>
<evidence type="ECO:0000313" key="3">
    <source>
        <dbReference type="EMBL" id="ORX68472.1"/>
    </source>
</evidence>
<dbReference type="EMBL" id="MCFD01000009">
    <property type="protein sequence ID" value="ORX68472.1"/>
    <property type="molecule type" value="Genomic_DNA"/>
</dbReference>
<protein>
    <submittedName>
        <fullName evidence="3">Uncharacterized protein</fullName>
    </submittedName>
</protein>
<proteinExistence type="predicted"/>
<comment type="caution">
    <text evidence="3">The sequence shown here is derived from an EMBL/GenBank/DDBJ whole genome shotgun (WGS) entry which is preliminary data.</text>
</comment>
<feature type="region of interest" description="Disordered" evidence="2">
    <location>
        <begin position="29"/>
        <end position="53"/>
    </location>
</feature>
<feature type="coiled-coil region" evidence="1">
    <location>
        <begin position="99"/>
        <end position="158"/>
    </location>
</feature>
<dbReference type="GeneID" id="63807743"/>
<gene>
    <name evidence="3" type="ORF">DL89DRAFT_318238</name>
</gene>
<dbReference type="AlphaFoldDB" id="A0A1Y1W500"/>
<evidence type="ECO:0000313" key="4">
    <source>
        <dbReference type="Proteomes" id="UP000193922"/>
    </source>
</evidence>
<accession>A0A1Y1W500</accession>
<reference evidence="3 4" key="1">
    <citation type="submission" date="2016-07" db="EMBL/GenBank/DDBJ databases">
        <title>Pervasive Adenine N6-methylation of Active Genes in Fungi.</title>
        <authorList>
            <consortium name="DOE Joint Genome Institute"/>
            <person name="Mondo S.J."/>
            <person name="Dannebaum R.O."/>
            <person name="Kuo R.C."/>
            <person name="Labutti K."/>
            <person name="Haridas S."/>
            <person name="Kuo A."/>
            <person name="Salamov A."/>
            <person name="Ahrendt S.R."/>
            <person name="Lipzen A."/>
            <person name="Sullivan W."/>
            <person name="Andreopoulos W.B."/>
            <person name="Clum A."/>
            <person name="Lindquist E."/>
            <person name="Daum C."/>
            <person name="Ramamoorthy G.K."/>
            <person name="Gryganskyi A."/>
            <person name="Culley D."/>
            <person name="Magnuson J.K."/>
            <person name="James T.Y."/>
            <person name="O'Malley M.A."/>
            <person name="Stajich J.E."/>
            <person name="Spatafora J.W."/>
            <person name="Visel A."/>
            <person name="Grigoriev I.V."/>
        </authorList>
    </citation>
    <scope>NUCLEOTIDE SEQUENCE [LARGE SCALE GENOMIC DNA]</scope>
    <source>
        <strain evidence="3 4">ATCC 12442</strain>
    </source>
</reference>
<dbReference type="RefSeq" id="XP_040742254.1">
    <property type="nucleotide sequence ID" value="XM_040891095.1"/>
</dbReference>
<dbReference type="Proteomes" id="UP000193922">
    <property type="component" value="Unassembled WGS sequence"/>
</dbReference>
<evidence type="ECO:0000256" key="1">
    <source>
        <dbReference type="SAM" id="Coils"/>
    </source>
</evidence>
<evidence type="ECO:0000256" key="2">
    <source>
        <dbReference type="SAM" id="MobiDB-lite"/>
    </source>
</evidence>
<keyword evidence="4" id="KW-1185">Reference proteome</keyword>
<name>A0A1Y1W500_9FUNG</name>
<keyword evidence="1" id="KW-0175">Coiled coil</keyword>
<organism evidence="3 4">
    <name type="scientific">Linderina pennispora</name>
    <dbReference type="NCBI Taxonomy" id="61395"/>
    <lineage>
        <taxon>Eukaryota</taxon>
        <taxon>Fungi</taxon>
        <taxon>Fungi incertae sedis</taxon>
        <taxon>Zoopagomycota</taxon>
        <taxon>Kickxellomycotina</taxon>
        <taxon>Kickxellomycetes</taxon>
        <taxon>Kickxellales</taxon>
        <taxon>Kickxellaceae</taxon>
        <taxon>Linderina</taxon>
    </lineage>
</organism>